<dbReference type="STRING" id="553385.GCA_000591415_03215"/>
<name>A0A558HKE5_9GAMM</name>
<dbReference type="RefSeq" id="WP_024953016.1">
    <property type="nucleotide sequence ID" value="NZ_CAWOWR010000127.1"/>
</dbReference>
<evidence type="ECO:0000313" key="9">
    <source>
        <dbReference type="EMBL" id="TVU69587.1"/>
    </source>
</evidence>
<dbReference type="EMBL" id="VNFH01000007">
    <property type="protein sequence ID" value="TVU69587.1"/>
    <property type="molecule type" value="Genomic_DNA"/>
</dbReference>
<dbReference type="Pfam" id="PF06808">
    <property type="entry name" value="DctM"/>
    <property type="match status" value="1"/>
</dbReference>
<protein>
    <recommendedName>
        <fullName evidence="7">TRAP transporter large permease protein</fullName>
    </recommendedName>
</protein>
<dbReference type="PANTHER" id="PTHR33362">
    <property type="entry name" value="SIALIC ACID TRAP TRANSPORTER PERMEASE PROTEIN SIAT-RELATED"/>
    <property type="match status" value="1"/>
</dbReference>
<keyword evidence="10" id="KW-1185">Reference proteome</keyword>
<sequence length="429" mass="44584">MTLGALALLGVFALGILIDIPIAFALLMSALVYLLAFGAAPMMVSAQQFVAGMESFTLLAIPLFVLAAQLMNRAGLTERLVKLCMAMVGNIRGGLAVVAVLACMMFGALSGSGVADVIAIGSMLLPTMARNGYDKGFSSALVGTASSIGTVIPPSIVMIVYGTTSNTSVGQLFMGGIVPGLMLTAALVGVALYTSRKHGWSGGVAERKPGERRRAFISALPALMVPVMIIGGIRFGVFTPTEAAASAILYAIIIGTCVYRSLTWRGMLDSVKATAETTGAILLIIGAAGMFAWGLTYEQVPQAIAQLIGDFTDSRISVLLLLTAVLLVLGSFMESVAIIIIVTPIVMPLLAQYGISPVHFGVLLTVNLAIGANTPPLGIDLMAACRIAGINVSDSLRPLGLMLGAMICVLMLITFIPELVLFLPNLMEG</sequence>
<feature type="transmembrane region" description="Helical" evidence="7">
    <location>
        <begin position="274"/>
        <end position="296"/>
    </location>
</feature>
<feature type="transmembrane region" description="Helical" evidence="7">
    <location>
        <begin position="95"/>
        <end position="125"/>
    </location>
</feature>
<feature type="domain" description="TRAP C4-dicarboxylate transport system permease DctM subunit" evidence="8">
    <location>
        <begin position="9"/>
        <end position="419"/>
    </location>
</feature>
<evidence type="ECO:0000256" key="6">
    <source>
        <dbReference type="ARBA" id="ARBA00023136"/>
    </source>
</evidence>
<gene>
    <name evidence="9" type="ORF">FQP86_10725</name>
</gene>
<keyword evidence="4 7" id="KW-0812">Transmembrane</keyword>
<feature type="transmembrane region" description="Helical" evidence="7">
    <location>
        <begin position="23"/>
        <end position="44"/>
    </location>
</feature>
<dbReference type="PIRSF" id="PIRSF006066">
    <property type="entry name" value="HI0050"/>
    <property type="match status" value="1"/>
</dbReference>
<organism evidence="9 10">
    <name type="scientific">Cobetia crustatorum</name>
    <dbReference type="NCBI Taxonomy" id="553385"/>
    <lineage>
        <taxon>Bacteria</taxon>
        <taxon>Pseudomonadati</taxon>
        <taxon>Pseudomonadota</taxon>
        <taxon>Gammaproteobacteria</taxon>
        <taxon>Oceanospirillales</taxon>
        <taxon>Halomonadaceae</taxon>
        <taxon>Cobetia</taxon>
    </lineage>
</organism>
<evidence type="ECO:0000259" key="8">
    <source>
        <dbReference type="Pfam" id="PF06808"/>
    </source>
</evidence>
<comment type="caution">
    <text evidence="9">The sequence shown here is derived from an EMBL/GenBank/DDBJ whole genome shotgun (WGS) entry which is preliminary data.</text>
</comment>
<evidence type="ECO:0000313" key="10">
    <source>
        <dbReference type="Proteomes" id="UP000319941"/>
    </source>
</evidence>
<dbReference type="GO" id="GO:0022857">
    <property type="term" value="F:transmembrane transporter activity"/>
    <property type="evidence" value="ECO:0007669"/>
    <property type="project" value="UniProtKB-UniRule"/>
</dbReference>
<dbReference type="PANTHER" id="PTHR33362:SF2">
    <property type="entry name" value="TRAP TRANSPORTER LARGE PERMEASE PROTEIN"/>
    <property type="match status" value="1"/>
</dbReference>
<proteinExistence type="inferred from homology"/>
<evidence type="ECO:0000256" key="2">
    <source>
        <dbReference type="ARBA" id="ARBA00022475"/>
    </source>
</evidence>
<feature type="transmembrane region" description="Helical" evidence="7">
    <location>
        <begin position="215"/>
        <end position="237"/>
    </location>
</feature>
<evidence type="ECO:0000256" key="4">
    <source>
        <dbReference type="ARBA" id="ARBA00022692"/>
    </source>
</evidence>
<feature type="transmembrane region" description="Helical" evidence="7">
    <location>
        <begin position="243"/>
        <end position="262"/>
    </location>
</feature>
<dbReference type="GO" id="GO:0005886">
    <property type="term" value="C:plasma membrane"/>
    <property type="evidence" value="ECO:0007669"/>
    <property type="project" value="UniProtKB-SubCell"/>
</dbReference>
<accession>A0A558HKE5</accession>
<comment type="subcellular location">
    <subcellularLocation>
        <location evidence="1 7">Cell inner membrane</location>
        <topology evidence="1 7">Multi-pass membrane protein</topology>
    </subcellularLocation>
</comment>
<dbReference type="OrthoDB" id="9796052at2"/>
<dbReference type="Proteomes" id="UP000319941">
    <property type="component" value="Unassembled WGS sequence"/>
</dbReference>
<feature type="transmembrane region" description="Helical" evidence="7">
    <location>
        <begin position="349"/>
        <end position="372"/>
    </location>
</feature>
<comment type="function">
    <text evidence="7">Part of the tripartite ATP-independent periplasmic (TRAP) transport system.</text>
</comment>
<evidence type="ECO:0000256" key="5">
    <source>
        <dbReference type="ARBA" id="ARBA00022989"/>
    </source>
</evidence>
<keyword evidence="2" id="KW-1003">Cell membrane</keyword>
<feature type="transmembrane region" description="Helical" evidence="7">
    <location>
        <begin position="316"/>
        <end position="342"/>
    </location>
</feature>
<evidence type="ECO:0000256" key="3">
    <source>
        <dbReference type="ARBA" id="ARBA00022519"/>
    </source>
</evidence>
<dbReference type="NCBIfam" id="TIGR00786">
    <property type="entry name" value="dctM"/>
    <property type="match status" value="1"/>
</dbReference>
<dbReference type="InterPro" id="IPR004681">
    <property type="entry name" value="TRAP_DctM"/>
</dbReference>
<evidence type="ECO:0000256" key="7">
    <source>
        <dbReference type="RuleBase" id="RU369079"/>
    </source>
</evidence>
<keyword evidence="3 7" id="KW-0997">Cell inner membrane</keyword>
<dbReference type="InterPro" id="IPR010656">
    <property type="entry name" value="DctM"/>
</dbReference>
<comment type="subunit">
    <text evidence="7">The complex comprises the extracytoplasmic solute receptor protein and the two transmembrane proteins.</text>
</comment>
<dbReference type="AlphaFoldDB" id="A0A558HKE5"/>
<comment type="similarity">
    <text evidence="7">Belongs to the TRAP transporter large permease family.</text>
</comment>
<evidence type="ECO:0000256" key="1">
    <source>
        <dbReference type="ARBA" id="ARBA00004429"/>
    </source>
</evidence>
<feature type="transmembrane region" description="Helical" evidence="7">
    <location>
        <begin position="56"/>
        <end position="75"/>
    </location>
</feature>
<keyword evidence="7" id="KW-0813">Transport</keyword>
<feature type="transmembrane region" description="Helical" evidence="7">
    <location>
        <begin position="137"/>
        <end position="161"/>
    </location>
</feature>
<keyword evidence="5 7" id="KW-1133">Transmembrane helix</keyword>
<feature type="transmembrane region" description="Helical" evidence="7">
    <location>
        <begin position="401"/>
        <end position="423"/>
    </location>
</feature>
<keyword evidence="6 7" id="KW-0472">Membrane</keyword>
<feature type="transmembrane region" description="Helical" evidence="7">
    <location>
        <begin position="173"/>
        <end position="194"/>
    </location>
</feature>
<reference evidence="9 10" key="1">
    <citation type="submission" date="2019-07" db="EMBL/GenBank/DDBJ databases">
        <title>Diversity of Bacteria from Kongsfjorden, Arctic.</title>
        <authorList>
            <person name="Yu Y."/>
        </authorList>
    </citation>
    <scope>NUCLEOTIDE SEQUENCE [LARGE SCALE GENOMIC DNA]</scope>
    <source>
        <strain evidence="9 10">SM1923</strain>
    </source>
</reference>